<reference evidence="2 3" key="1">
    <citation type="journal article" date="2021" name="BMC Biol.">
        <title>Horizontally acquired antibacterial genes associated with adaptive radiation of ladybird beetles.</title>
        <authorList>
            <person name="Li H.S."/>
            <person name="Tang X.F."/>
            <person name="Huang Y.H."/>
            <person name="Xu Z.Y."/>
            <person name="Chen M.L."/>
            <person name="Du X.Y."/>
            <person name="Qiu B.Y."/>
            <person name="Chen P.T."/>
            <person name="Zhang W."/>
            <person name="Slipinski A."/>
            <person name="Escalona H.E."/>
            <person name="Waterhouse R.M."/>
            <person name="Zwick A."/>
            <person name="Pang H."/>
        </authorList>
    </citation>
    <scope>NUCLEOTIDE SEQUENCE [LARGE SCALE GENOMIC DNA]</scope>
    <source>
        <strain evidence="2">SYSU2018</strain>
    </source>
</reference>
<dbReference type="AlphaFoldDB" id="A0ABD2NA36"/>
<dbReference type="EMBL" id="JABFTP020000083">
    <property type="protein sequence ID" value="KAL3275399.1"/>
    <property type="molecule type" value="Genomic_DNA"/>
</dbReference>
<evidence type="ECO:0000313" key="3">
    <source>
        <dbReference type="Proteomes" id="UP001516400"/>
    </source>
</evidence>
<comment type="caution">
    <text evidence="2">The sequence shown here is derived from an EMBL/GenBank/DDBJ whole genome shotgun (WGS) entry which is preliminary data.</text>
</comment>
<proteinExistence type="predicted"/>
<keyword evidence="3" id="KW-1185">Reference proteome</keyword>
<protein>
    <submittedName>
        <fullName evidence="2">Uncharacterized protein</fullName>
    </submittedName>
</protein>
<feature type="compositionally biased region" description="Basic and acidic residues" evidence="1">
    <location>
        <begin position="167"/>
        <end position="181"/>
    </location>
</feature>
<evidence type="ECO:0000313" key="2">
    <source>
        <dbReference type="EMBL" id="KAL3275399.1"/>
    </source>
</evidence>
<name>A0ABD2NA36_9CUCU</name>
<sequence length="211" mass="23716">MSSRKNWNNGKREQATKTKNRNIRKGLEKNNIVIFGLNKALEEISIDSNGESLKSLVGVNVVETDIADIYPLGENTNCPKKVEFLSYSTKNEILSRRSKLKGTNVVISNDLTHQQRKENGILGKHMKNAGTNGKQVYIKGNRLVVENKVYTIEDLEEDEIESVEGNLEEKTSNTMDRKEAAGFKGQAEGGHQYKYNTRIAGRNLKIESNSK</sequence>
<evidence type="ECO:0000256" key="1">
    <source>
        <dbReference type="SAM" id="MobiDB-lite"/>
    </source>
</evidence>
<feature type="region of interest" description="Disordered" evidence="1">
    <location>
        <begin position="1"/>
        <end position="23"/>
    </location>
</feature>
<accession>A0ABD2NA36</accession>
<gene>
    <name evidence="2" type="ORF">HHI36_020163</name>
</gene>
<dbReference type="Proteomes" id="UP001516400">
    <property type="component" value="Unassembled WGS sequence"/>
</dbReference>
<organism evidence="2 3">
    <name type="scientific">Cryptolaemus montrouzieri</name>
    <dbReference type="NCBI Taxonomy" id="559131"/>
    <lineage>
        <taxon>Eukaryota</taxon>
        <taxon>Metazoa</taxon>
        <taxon>Ecdysozoa</taxon>
        <taxon>Arthropoda</taxon>
        <taxon>Hexapoda</taxon>
        <taxon>Insecta</taxon>
        <taxon>Pterygota</taxon>
        <taxon>Neoptera</taxon>
        <taxon>Endopterygota</taxon>
        <taxon>Coleoptera</taxon>
        <taxon>Polyphaga</taxon>
        <taxon>Cucujiformia</taxon>
        <taxon>Coccinelloidea</taxon>
        <taxon>Coccinellidae</taxon>
        <taxon>Scymninae</taxon>
        <taxon>Scymnini</taxon>
        <taxon>Cryptolaemus</taxon>
    </lineage>
</organism>
<feature type="region of interest" description="Disordered" evidence="1">
    <location>
        <begin position="163"/>
        <end position="189"/>
    </location>
</feature>